<protein>
    <submittedName>
        <fullName evidence="1">Peroxisomal membrane protein 4</fullName>
    </submittedName>
</protein>
<evidence type="ECO:0000313" key="1">
    <source>
        <dbReference type="Ensembl" id="ENSCMUP00000023972.1"/>
    </source>
</evidence>
<dbReference type="Ensembl" id="ENSCMUT00000025779.2">
    <property type="protein sequence ID" value="ENSCMUP00000023972.1"/>
    <property type="gene ID" value="ENSCMUG00000014686.2"/>
</dbReference>
<evidence type="ECO:0000313" key="2">
    <source>
        <dbReference type="Proteomes" id="UP000694553"/>
    </source>
</evidence>
<dbReference type="InterPro" id="IPR019531">
    <property type="entry name" value="Pmp4"/>
</dbReference>
<dbReference type="GO" id="GO:0005778">
    <property type="term" value="C:peroxisomal membrane"/>
    <property type="evidence" value="ECO:0007669"/>
    <property type="project" value="TreeGrafter"/>
</dbReference>
<keyword evidence="2" id="KW-1185">Reference proteome</keyword>
<gene>
    <name evidence="1" type="primary">PXMP4</name>
</gene>
<dbReference type="PANTHER" id="PTHR15460">
    <property type="entry name" value="PEROXISOMAL MEMBRANE PROTEIN 4"/>
    <property type="match status" value="1"/>
</dbReference>
<dbReference type="Proteomes" id="UP000694553">
    <property type="component" value="Unassembled WGS sequence"/>
</dbReference>
<dbReference type="Pfam" id="PF02466">
    <property type="entry name" value="Tim17"/>
    <property type="match status" value="1"/>
</dbReference>
<proteinExistence type="predicted"/>
<dbReference type="PANTHER" id="PTHR15460:SF3">
    <property type="entry name" value="PEROXISOMAL MEMBRANE PROTEIN 4"/>
    <property type="match status" value="1"/>
</dbReference>
<reference evidence="1" key="2">
    <citation type="submission" date="2025-08" db="UniProtKB">
        <authorList>
            <consortium name="Ensembl"/>
        </authorList>
    </citation>
    <scope>IDENTIFICATION</scope>
</reference>
<organism evidence="1 2">
    <name type="scientific">Corvus moneduloides</name>
    <name type="common">New Caledonian crow</name>
    <dbReference type="NCBI Taxonomy" id="1196302"/>
    <lineage>
        <taxon>Eukaryota</taxon>
        <taxon>Metazoa</taxon>
        <taxon>Chordata</taxon>
        <taxon>Craniata</taxon>
        <taxon>Vertebrata</taxon>
        <taxon>Euteleostomi</taxon>
        <taxon>Archelosauria</taxon>
        <taxon>Archosauria</taxon>
        <taxon>Dinosauria</taxon>
        <taxon>Saurischia</taxon>
        <taxon>Theropoda</taxon>
        <taxon>Coelurosauria</taxon>
        <taxon>Aves</taxon>
        <taxon>Neognathae</taxon>
        <taxon>Neoaves</taxon>
        <taxon>Telluraves</taxon>
        <taxon>Australaves</taxon>
        <taxon>Passeriformes</taxon>
        <taxon>Corvoidea</taxon>
        <taxon>Corvidae</taxon>
        <taxon>Corvus</taxon>
    </lineage>
</organism>
<name>A0A8C3EPJ9_CORMO</name>
<accession>A0A8C3EPJ9</accession>
<dbReference type="AlphaFoldDB" id="A0A8C3EPJ9"/>
<reference evidence="1" key="3">
    <citation type="submission" date="2025-09" db="UniProtKB">
        <authorList>
            <consortium name="Ensembl"/>
        </authorList>
    </citation>
    <scope>IDENTIFICATION</scope>
</reference>
<reference evidence="2" key="1">
    <citation type="submission" date="2019-10" db="EMBL/GenBank/DDBJ databases">
        <title>Corvus moneduloides (New Caledonian crow) genome, bCorMon1, primary haplotype.</title>
        <authorList>
            <person name="Rutz C."/>
            <person name="Fungtammasan C."/>
            <person name="Mountcastle J."/>
            <person name="Formenti G."/>
            <person name="Chow W."/>
            <person name="Howe K."/>
            <person name="Steele M.P."/>
            <person name="Fernandes J."/>
            <person name="Gilbert M.T.P."/>
            <person name="Fedrigo O."/>
            <person name="Jarvis E.D."/>
            <person name="Gemmell N."/>
        </authorList>
    </citation>
    <scope>NUCLEOTIDE SEQUENCE [LARGE SCALE GENOMIC DNA]</scope>
</reference>
<sequence>MMRMPWGSVGLFPEHRDGGDGNAPMCRAQRQGEDEVPWSTKNRMGMVCPEAPGTGTGYGAKIRAPHALVMTFLFKSGSLREKLKSIAQATYAHSRNLAYFVFTYKGLLAAQSRLQGKKIPFHSFLAACIGGWLVFGDNNPINSQIIMYLLSRILFGLSRLAVEKGYIPQPKQDPFPLVAALVWGTVLWLFEYHKETLQPSLQSSMTYLYEDSEVWHDLSDFLIYNKRTDSK</sequence>